<proteinExistence type="predicted"/>
<comment type="caution">
    <text evidence="1">The sequence shown here is derived from an EMBL/GenBank/DDBJ whole genome shotgun (WGS) entry which is preliminary data.</text>
</comment>
<accession>A0A0D1DAJ2</accession>
<dbReference type="AlphaFoldDB" id="A0A0D1DAJ2"/>
<organism evidence="1 2">
    <name type="scientific">Jannaschia aquimarina</name>
    <dbReference type="NCBI Taxonomy" id="935700"/>
    <lineage>
        <taxon>Bacteria</taxon>
        <taxon>Pseudomonadati</taxon>
        <taxon>Pseudomonadota</taxon>
        <taxon>Alphaproteobacteria</taxon>
        <taxon>Rhodobacterales</taxon>
        <taxon>Roseobacteraceae</taxon>
        <taxon>Jannaschia</taxon>
    </lineage>
</organism>
<dbReference type="EMBL" id="JYFE01000024">
    <property type="protein sequence ID" value="KIT16953.1"/>
    <property type="molecule type" value="Genomic_DNA"/>
</dbReference>
<dbReference type="InterPro" id="IPR045516">
    <property type="entry name" value="DUF6477"/>
</dbReference>
<keyword evidence="2" id="KW-1185">Reference proteome</keyword>
<evidence type="ECO:0000313" key="1">
    <source>
        <dbReference type="EMBL" id="KIT16953.1"/>
    </source>
</evidence>
<dbReference type="RefSeq" id="WP_043918113.1">
    <property type="nucleotide sequence ID" value="NZ_FZPF01000011.1"/>
</dbReference>
<gene>
    <name evidence="1" type="ORF">jaqu_12660</name>
</gene>
<name>A0A0D1DAJ2_9RHOB</name>
<sequence length="96" mass="11154">MTDLDTAIAELNRPKLLVDAAHHGCHTYKRRRDLRRLLRIAIPRSPEDALKRLLPIEHDLERRRQMKTSAYSISRHVEILTAVISETMALRMSSRA</sequence>
<evidence type="ECO:0000313" key="2">
    <source>
        <dbReference type="Proteomes" id="UP000032232"/>
    </source>
</evidence>
<dbReference type="Pfam" id="PF20083">
    <property type="entry name" value="DUF6477"/>
    <property type="match status" value="1"/>
</dbReference>
<dbReference type="Proteomes" id="UP000032232">
    <property type="component" value="Unassembled WGS sequence"/>
</dbReference>
<protein>
    <submittedName>
        <fullName evidence="1">Uncharacterized protein</fullName>
    </submittedName>
</protein>
<dbReference type="STRING" id="935700.jaqu_12660"/>
<dbReference type="PATRIC" id="fig|935700.4.peg.1318"/>
<reference evidence="1 2" key="1">
    <citation type="submission" date="2015-02" db="EMBL/GenBank/DDBJ databases">
        <title>Genome Sequence of Jannaschia aquimarina DSM28248, a member of the Roseobacter clade.</title>
        <authorList>
            <person name="Voget S."/>
            <person name="Daniel R."/>
        </authorList>
    </citation>
    <scope>NUCLEOTIDE SEQUENCE [LARGE SCALE GENOMIC DNA]</scope>
    <source>
        <strain evidence="1 2">GSW-M26</strain>
    </source>
</reference>